<dbReference type="EMBL" id="JABXBU010000015">
    <property type="protein sequence ID" value="KAF8786775.1"/>
    <property type="molecule type" value="Genomic_DNA"/>
</dbReference>
<gene>
    <name evidence="1" type="ORF">HNY73_008447</name>
</gene>
<sequence length="111" mass="12446">MEKKNNKRNALCQMASRAKRAKATTRTLRRYSGERQYVTLEVAGKTAWIDFSGLQPSHGTSIPWRSRIDRTKPCRIPAAVSLLEDPVFADALWIALVISVISVANSFLQTI</sequence>
<dbReference type="AlphaFoldDB" id="A0A8T0F995"/>
<evidence type="ECO:0000313" key="1">
    <source>
        <dbReference type="EMBL" id="KAF8786775.1"/>
    </source>
</evidence>
<organism evidence="1 2">
    <name type="scientific">Argiope bruennichi</name>
    <name type="common">Wasp spider</name>
    <name type="synonym">Aranea bruennichi</name>
    <dbReference type="NCBI Taxonomy" id="94029"/>
    <lineage>
        <taxon>Eukaryota</taxon>
        <taxon>Metazoa</taxon>
        <taxon>Ecdysozoa</taxon>
        <taxon>Arthropoda</taxon>
        <taxon>Chelicerata</taxon>
        <taxon>Arachnida</taxon>
        <taxon>Araneae</taxon>
        <taxon>Araneomorphae</taxon>
        <taxon>Entelegynae</taxon>
        <taxon>Araneoidea</taxon>
        <taxon>Araneidae</taxon>
        <taxon>Argiope</taxon>
    </lineage>
</organism>
<evidence type="ECO:0000313" key="2">
    <source>
        <dbReference type="Proteomes" id="UP000807504"/>
    </source>
</evidence>
<proteinExistence type="predicted"/>
<keyword evidence="2" id="KW-1185">Reference proteome</keyword>
<comment type="caution">
    <text evidence="1">The sequence shown here is derived from an EMBL/GenBank/DDBJ whole genome shotgun (WGS) entry which is preliminary data.</text>
</comment>
<reference evidence="1" key="1">
    <citation type="journal article" date="2020" name="bioRxiv">
        <title>Chromosome-level reference genome of the European wasp spider Argiope bruennichi: a resource for studies on range expansion and evolutionary adaptation.</title>
        <authorList>
            <person name="Sheffer M.M."/>
            <person name="Hoppe A."/>
            <person name="Krehenwinkel H."/>
            <person name="Uhl G."/>
            <person name="Kuss A.W."/>
            <person name="Jensen L."/>
            <person name="Jensen C."/>
            <person name="Gillespie R.G."/>
            <person name="Hoff K.J."/>
            <person name="Prost S."/>
        </authorList>
    </citation>
    <scope>NUCLEOTIDE SEQUENCE</scope>
</reference>
<accession>A0A8T0F995</accession>
<name>A0A8T0F995_ARGBR</name>
<protein>
    <submittedName>
        <fullName evidence="1">Uncharacterized protein</fullName>
    </submittedName>
</protein>
<dbReference type="Proteomes" id="UP000807504">
    <property type="component" value="Unassembled WGS sequence"/>
</dbReference>
<reference evidence="1" key="2">
    <citation type="submission" date="2020-06" db="EMBL/GenBank/DDBJ databases">
        <authorList>
            <person name="Sheffer M."/>
        </authorList>
    </citation>
    <scope>NUCLEOTIDE SEQUENCE</scope>
</reference>